<evidence type="ECO:0000313" key="7">
    <source>
        <dbReference type="EMBL" id="QTQ14908.1"/>
    </source>
</evidence>
<dbReference type="InterPro" id="IPR009057">
    <property type="entry name" value="Homeodomain-like_sf"/>
</dbReference>
<feature type="modified residue" description="4-aspartylphosphate" evidence="4">
    <location>
        <position position="56"/>
    </location>
</feature>
<evidence type="ECO:0000256" key="3">
    <source>
        <dbReference type="ARBA" id="ARBA00023163"/>
    </source>
</evidence>
<keyword evidence="2" id="KW-0238">DNA-binding</keyword>
<feature type="domain" description="Response regulatory" evidence="6">
    <location>
        <begin position="4"/>
        <end position="121"/>
    </location>
</feature>
<dbReference type="PROSITE" id="PS00041">
    <property type="entry name" value="HTH_ARAC_FAMILY_1"/>
    <property type="match status" value="1"/>
</dbReference>
<dbReference type="InterPro" id="IPR011006">
    <property type="entry name" value="CheY-like_superfamily"/>
</dbReference>
<protein>
    <submittedName>
        <fullName evidence="7">Response regulator</fullName>
    </submittedName>
</protein>
<dbReference type="RefSeq" id="WP_210119544.1">
    <property type="nucleotide sequence ID" value="NZ_CP054142.1"/>
</dbReference>
<accession>A0A975IFG5</accession>
<organism evidence="7 8">
    <name type="scientific">Treponema parvum</name>
    <dbReference type="NCBI Taxonomy" id="138851"/>
    <lineage>
        <taxon>Bacteria</taxon>
        <taxon>Pseudomonadati</taxon>
        <taxon>Spirochaetota</taxon>
        <taxon>Spirochaetia</taxon>
        <taxon>Spirochaetales</taxon>
        <taxon>Treponemataceae</taxon>
        <taxon>Treponema</taxon>
    </lineage>
</organism>
<dbReference type="Proteomes" id="UP000671908">
    <property type="component" value="Chromosome"/>
</dbReference>
<dbReference type="InterPro" id="IPR018062">
    <property type="entry name" value="HTH_AraC-typ_CS"/>
</dbReference>
<dbReference type="KEGG" id="tpav:HRQ91_10810"/>
<dbReference type="SMART" id="SM00448">
    <property type="entry name" value="REC"/>
    <property type="match status" value="1"/>
</dbReference>
<dbReference type="InterPro" id="IPR018060">
    <property type="entry name" value="HTH_AraC"/>
</dbReference>
<evidence type="ECO:0000259" key="5">
    <source>
        <dbReference type="PROSITE" id="PS01124"/>
    </source>
</evidence>
<dbReference type="PROSITE" id="PS50110">
    <property type="entry name" value="RESPONSE_REGULATORY"/>
    <property type="match status" value="1"/>
</dbReference>
<keyword evidence="3" id="KW-0804">Transcription</keyword>
<name>A0A975IFG5_9SPIR</name>
<evidence type="ECO:0000256" key="2">
    <source>
        <dbReference type="ARBA" id="ARBA00023125"/>
    </source>
</evidence>
<reference evidence="7 8" key="1">
    <citation type="journal article" date="2021" name="Microbiol. Resour. Announc.">
        <title>Complete Genome Sequences of Three Human Oral Treponema parvum Isolates.</title>
        <authorList>
            <person name="Zeng H."/>
            <person name="Watt R.M."/>
        </authorList>
    </citation>
    <scope>NUCLEOTIDE SEQUENCE [LARGE SCALE GENOMIC DNA]</scope>
    <source>
        <strain evidence="7 8">ATCC 700770</strain>
    </source>
</reference>
<dbReference type="GO" id="GO:0043565">
    <property type="term" value="F:sequence-specific DNA binding"/>
    <property type="evidence" value="ECO:0007669"/>
    <property type="project" value="InterPro"/>
</dbReference>
<dbReference type="SUPFAM" id="SSF46689">
    <property type="entry name" value="Homeodomain-like"/>
    <property type="match status" value="2"/>
</dbReference>
<dbReference type="Pfam" id="PF00072">
    <property type="entry name" value="Response_reg"/>
    <property type="match status" value="1"/>
</dbReference>
<dbReference type="SMART" id="SM00342">
    <property type="entry name" value="HTH_ARAC"/>
    <property type="match status" value="1"/>
</dbReference>
<keyword evidence="8" id="KW-1185">Reference proteome</keyword>
<sequence>MDIKLLVVEDEPRALARYRNYIELYKGGFEIVATASTYEEAIKAFNTCKIDCIFTDIIIPGGTGLDLLEYVRSKKWDGICVIISGYDKFSYAQKAIRLGALDYLLKPIFENTFFKMLDKVRLKMGIISPVTNKYYDQLLPRYIKKAMEYVEHNYDSEIQLSSAAEQASVSAAYLSSRFTKYLGITFIDFVKYYRVQVVKSLLEKSSIDCSLDEIADKTGFCDSSYLNHCFKKLQGVTPRKYQLDYHAKEKQNHQSSAT</sequence>
<dbReference type="Gene3D" id="1.10.10.60">
    <property type="entry name" value="Homeodomain-like"/>
    <property type="match status" value="2"/>
</dbReference>
<dbReference type="PANTHER" id="PTHR43280:SF10">
    <property type="entry name" value="REGULATORY PROTEIN POCR"/>
    <property type="match status" value="1"/>
</dbReference>
<evidence type="ECO:0000313" key="8">
    <source>
        <dbReference type="Proteomes" id="UP000671908"/>
    </source>
</evidence>
<evidence type="ECO:0000259" key="6">
    <source>
        <dbReference type="PROSITE" id="PS50110"/>
    </source>
</evidence>
<proteinExistence type="predicted"/>
<keyword evidence="1" id="KW-0805">Transcription regulation</keyword>
<dbReference type="Pfam" id="PF12833">
    <property type="entry name" value="HTH_18"/>
    <property type="match status" value="1"/>
</dbReference>
<dbReference type="GO" id="GO:0000160">
    <property type="term" value="P:phosphorelay signal transduction system"/>
    <property type="evidence" value="ECO:0007669"/>
    <property type="project" value="InterPro"/>
</dbReference>
<dbReference type="PROSITE" id="PS01124">
    <property type="entry name" value="HTH_ARAC_FAMILY_2"/>
    <property type="match status" value="1"/>
</dbReference>
<dbReference type="AlphaFoldDB" id="A0A975IFG5"/>
<dbReference type="SUPFAM" id="SSF52172">
    <property type="entry name" value="CheY-like"/>
    <property type="match status" value="1"/>
</dbReference>
<evidence type="ECO:0000256" key="4">
    <source>
        <dbReference type="PROSITE-ProRule" id="PRU00169"/>
    </source>
</evidence>
<feature type="domain" description="HTH araC/xylS-type" evidence="5">
    <location>
        <begin position="144"/>
        <end position="244"/>
    </location>
</feature>
<evidence type="ECO:0000256" key="1">
    <source>
        <dbReference type="ARBA" id="ARBA00023015"/>
    </source>
</evidence>
<dbReference type="GO" id="GO:0003700">
    <property type="term" value="F:DNA-binding transcription factor activity"/>
    <property type="evidence" value="ECO:0007669"/>
    <property type="project" value="InterPro"/>
</dbReference>
<keyword evidence="4" id="KW-0597">Phosphoprotein</keyword>
<dbReference type="EMBL" id="CP054142">
    <property type="protein sequence ID" value="QTQ14908.1"/>
    <property type="molecule type" value="Genomic_DNA"/>
</dbReference>
<gene>
    <name evidence="7" type="ORF">HRQ91_10810</name>
</gene>
<dbReference type="PANTHER" id="PTHR43280">
    <property type="entry name" value="ARAC-FAMILY TRANSCRIPTIONAL REGULATOR"/>
    <property type="match status" value="1"/>
</dbReference>
<dbReference type="CDD" id="cd17536">
    <property type="entry name" value="REC_YesN-like"/>
    <property type="match status" value="1"/>
</dbReference>
<dbReference type="InterPro" id="IPR001789">
    <property type="entry name" value="Sig_transdc_resp-reg_receiver"/>
</dbReference>
<dbReference type="Gene3D" id="3.40.50.2300">
    <property type="match status" value="1"/>
</dbReference>